<protein>
    <submittedName>
        <fullName evidence="2">Uncharacterized protein</fullName>
    </submittedName>
</protein>
<name>A0A6V7NGR6_ANACO</name>
<evidence type="ECO:0000313" key="2">
    <source>
        <dbReference type="EMBL" id="CAD1817767.1"/>
    </source>
</evidence>
<feature type="region of interest" description="Disordered" evidence="1">
    <location>
        <begin position="24"/>
        <end position="48"/>
    </location>
</feature>
<gene>
    <name evidence="2" type="ORF">CB5_LOCUS978</name>
</gene>
<evidence type="ECO:0000256" key="1">
    <source>
        <dbReference type="SAM" id="MobiDB-lite"/>
    </source>
</evidence>
<dbReference type="EMBL" id="LR862138">
    <property type="protein sequence ID" value="CAD1817767.1"/>
    <property type="molecule type" value="Genomic_DNA"/>
</dbReference>
<accession>A0A6V7NGR6</accession>
<organism evidence="2">
    <name type="scientific">Ananas comosus var. bracteatus</name>
    <name type="common">red pineapple</name>
    <dbReference type="NCBI Taxonomy" id="296719"/>
    <lineage>
        <taxon>Eukaryota</taxon>
        <taxon>Viridiplantae</taxon>
        <taxon>Streptophyta</taxon>
        <taxon>Embryophyta</taxon>
        <taxon>Tracheophyta</taxon>
        <taxon>Spermatophyta</taxon>
        <taxon>Magnoliopsida</taxon>
        <taxon>Liliopsida</taxon>
        <taxon>Poales</taxon>
        <taxon>Bromeliaceae</taxon>
        <taxon>Bromelioideae</taxon>
        <taxon>Ananas</taxon>
    </lineage>
</organism>
<sequence length="123" mass="13728">MACCIIHNFICRHQANNSIFSDELDEQDAKNEESDFLGGNDESRRGEDLHTNITNQLDTLHTRLDSSHECQSGDGRCAFALVSLMPVGLALHGLEGVESLRLRLLLSRIRIEARASRVRALPD</sequence>
<dbReference type="AlphaFoldDB" id="A0A6V7NGR6"/>
<reference evidence="2" key="1">
    <citation type="submission" date="2020-07" db="EMBL/GenBank/DDBJ databases">
        <authorList>
            <person name="Lin J."/>
        </authorList>
    </citation>
    <scope>NUCLEOTIDE SEQUENCE</scope>
</reference>
<proteinExistence type="predicted"/>